<keyword evidence="12 16" id="KW-0804">Transcription</keyword>
<evidence type="ECO:0000256" key="9">
    <source>
        <dbReference type="ARBA" id="ARBA00023015"/>
    </source>
</evidence>
<dbReference type="GO" id="GO:0042025">
    <property type="term" value="C:host cell nucleus"/>
    <property type="evidence" value="ECO:0007669"/>
    <property type="project" value="UniProtKB-SubCell"/>
</dbReference>
<keyword evidence="6 16" id="KW-0479">Metal-binding</keyword>
<keyword evidence="10 16" id="KW-0238">DNA-binding</keyword>
<evidence type="ECO:0000256" key="13">
    <source>
        <dbReference type="ARBA" id="ARBA00023200"/>
    </source>
</evidence>
<sequence>MIFGKQRLRYWLCAFVPPSVTNVLSVLLFSTIIPMIILLPGVVYKCDFQLFNIFPMETLPVKLDVLCKQYGISFFDLRIRCVFCNHWCSTIDLAAFHHKCLCLLWKNSVCYACCSACLRLSAKHEQEKYYQCFVSSDLFEDVVCQPLQAVVIRCLICLAKLDYIEKLEHKNNKRVFHLVRGYWRALCRNCSDK</sequence>
<evidence type="ECO:0000313" key="19">
    <source>
        <dbReference type="EMBL" id="ATQ38380.1"/>
    </source>
</evidence>
<dbReference type="GO" id="GO:0006355">
    <property type="term" value="P:regulation of DNA-templated transcription"/>
    <property type="evidence" value="ECO:0007669"/>
    <property type="project" value="UniProtKB-UniRule"/>
</dbReference>
<evidence type="ECO:0000256" key="11">
    <source>
        <dbReference type="ARBA" id="ARBA00023159"/>
    </source>
</evidence>
<keyword evidence="14 16" id="KW-0899">Viral immunoevasion</keyword>
<evidence type="ECO:0000256" key="2">
    <source>
        <dbReference type="ARBA" id="ARBA00022518"/>
    </source>
</evidence>
<dbReference type="GO" id="GO:0039648">
    <property type="term" value="P:symbiont-mediated perturbation of host ubiquitin-like protein modification"/>
    <property type="evidence" value="ECO:0007669"/>
    <property type="project" value="UniProtKB-UniRule"/>
</dbReference>
<evidence type="ECO:0000256" key="14">
    <source>
        <dbReference type="ARBA" id="ARBA00023280"/>
    </source>
</evidence>
<keyword evidence="18" id="KW-0472">Membrane</keyword>
<dbReference type="InterPro" id="IPR001334">
    <property type="entry name" value="E6"/>
</dbReference>
<keyword evidence="3 16" id="KW-1048">Host nucleus</keyword>
<gene>
    <name evidence="16 19" type="primary">E6</name>
</gene>
<dbReference type="SUPFAM" id="SSF161229">
    <property type="entry name" value="E6 C-terminal domain-like"/>
    <property type="match status" value="2"/>
</dbReference>
<dbReference type="GO" id="GO:0008270">
    <property type="term" value="F:zinc ion binding"/>
    <property type="evidence" value="ECO:0007669"/>
    <property type="project" value="UniProtKB-KW"/>
</dbReference>
<organism evidence="19">
    <name type="scientific">Gammapapillomavirus 12</name>
    <dbReference type="NCBI Taxonomy" id="1513257"/>
    <lineage>
        <taxon>Viruses</taxon>
        <taxon>Monodnaviria</taxon>
        <taxon>Shotokuvirae</taxon>
        <taxon>Cossaviricota</taxon>
        <taxon>Papovaviricetes</taxon>
        <taxon>Zurhausenvirales</taxon>
        <taxon>Papillomaviridae</taxon>
        <taxon>Firstpapillomavirinae</taxon>
        <taxon>Gammapapillomavirus</taxon>
    </lineage>
</organism>
<comment type="function">
    <text evidence="16">Plays a major role in the induction and maintenance of cellular transformation. E6 associates with host UBE3A/E6-AP ubiquitin-protein ligase and modulates its activity. Protects host keratinocytes from apoptosis by mediating the degradation of host BAK1. May also inhibit host immune response.</text>
</comment>
<keyword evidence="13 16" id="KW-1035">Host cytoplasm</keyword>
<evidence type="ECO:0000256" key="8">
    <source>
        <dbReference type="ARBA" id="ARBA00022833"/>
    </source>
</evidence>
<keyword evidence="7 16" id="KW-0863">Zinc-finger</keyword>
<keyword evidence="5 16" id="KW-1090">Inhibition of host innate immune response by virus</keyword>
<evidence type="ECO:0000256" key="5">
    <source>
        <dbReference type="ARBA" id="ARBA00022632"/>
    </source>
</evidence>
<accession>A0A2D2ALU9</accession>
<keyword evidence="9 16" id="KW-0805">Transcription regulation</keyword>
<keyword evidence="2 16" id="KW-0244">Early protein</keyword>
<evidence type="ECO:0000256" key="10">
    <source>
        <dbReference type="ARBA" id="ARBA00023125"/>
    </source>
</evidence>
<evidence type="ECO:0000256" key="17">
    <source>
        <dbReference type="RuleBase" id="RU363123"/>
    </source>
</evidence>
<dbReference type="GO" id="GO:0030430">
    <property type="term" value="C:host cell cytoplasm"/>
    <property type="evidence" value="ECO:0007669"/>
    <property type="project" value="UniProtKB-SubCell"/>
</dbReference>
<keyword evidence="11 16" id="KW-0010">Activator</keyword>
<dbReference type="Gene3D" id="3.30.240.40">
    <property type="entry name" value="E6 early regulatory protein"/>
    <property type="match status" value="2"/>
</dbReference>
<evidence type="ECO:0000256" key="16">
    <source>
        <dbReference type="HAMAP-Rule" id="MF_04006"/>
    </source>
</evidence>
<evidence type="ECO:0000256" key="18">
    <source>
        <dbReference type="SAM" id="Phobius"/>
    </source>
</evidence>
<keyword evidence="8 16" id="KW-0862">Zinc</keyword>
<feature type="transmembrane region" description="Helical" evidence="18">
    <location>
        <begin position="12"/>
        <end position="39"/>
    </location>
</feature>
<name>A0A2D2ALU9_9PAPI</name>
<protein>
    <recommendedName>
        <fullName evidence="16 17">Protein E6</fullName>
    </recommendedName>
</protein>
<evidence type="ECO:0000256" key="7">
    <source>
        <dbReference type="ARBA" id="ARBA00022771"/>
    </source>
</evidence>
<comment type="subcellular location">
    <subcellularLocation>
        <location evidence="16 17">Host cytoplasm</location>
    </subcellularLocation>
    <subcellularLocation>
        <location evidence="16 17">Host nucleus</location>
    </subcellularLocation>
</comment>
<dbReference type="HAMAP" id="MF_04006">
    <property type="entry name" value="HPV_E6"/>
    <property type="match status" value="1"/>
</dbReference>
<dbReference type="Pfam" id="PF00518">
    <property type="entry name" value="E6"/>
    <property type="match status" value="1"/>
</dbReference>
<reference evidence="19" key="1">
    <citation type="journal article" date="2018" name="MSphere">
        <title>Metagenomic Discovery of 83 New Human Papillomavirus Types in Patients with Immunodeficiency.</title>
        <authorList>
            <person name="Pastrana D.V."/>
            <person name="Peretti A."/>
            <person name="Welch N.L."/>
            <person name="Borgogna C."/>
            <person name="Olivero C."/>
            <person name="Badolato R."/>
            <person name="Notarangelo L.D."/>
            <person name="Gariglio M."/>
            <person name="FitzGerald P.C."/>
            <person name="McIntosh C.E."/>
            <person name="Reeves J."/>
            <person name="Starrett G.J."/>
            <person name="Bliskovsky V."/>
            <person name="Velez D."/>
            <person name="Brownell I."/>
            <person name="Yarchoan R."/>
            <person name="Wyvill K.M."/>
            <person name="Uldrick T.S."/>
            <person name="Maldarelli F."/>
            <person name="Lisco A."/>
            <person name="Sereti I."/>
            <person name="Gonzalez C.M."/>
            <person name="Androphy E.J."/>
            <person name="McBride A.A."/>
            <person name="Van Doorslaer K."/>
            <person name="Garcia F."/>
            <person name="Dvoretzky I."/>
            <person name="Liu J.S."/>
            <person name="Han J."/>
            <person name="Murphy P.M."/>
            <person name="McDermott D.H."/>
            <person name="Buck C.B."/>
        </authorList>
    </citation>
    <scope>NUCLEOTIDE SEQUENCE</scope>
    <source>
        <strain evidence="19">Gamma12_w34c11a</strain>
    </source>
</reference>
<dbReference type="InterPro" id="IPR038575">
    <property type="entry name" value="E6_sf"/>
</dbReference>
<dbReference type="EMBL" id="MF588720">
    <property type="protein sequence ID" value="ATQ38380.1"/>
    <property type="molecule type" value="Genomic_DNA"/>
</dbReference>
<proteinExistence type="inferred from homology"/>
<comment type="similarity">
    <text evidence="1 16 17">Belongs to the papillomaviridae E6 protein family.</text>
</comment>
<feature type="zinc finger region" evidence="16">
    <location>
        <begin position="81"/>
        <end position="117"/>
    </location>
</feature>
<evidence type="ECO:0000256" key="6">
    <source>
        <dbReference type="ARBA" id="ARBA00022723"/>
    </source>
</evidence>
<dbReference type="GO" id="GO:0006351">
    <property type="term" value="P:DNA-templated transcription"/>
    <property type="evidence" value="ECO:0007669"/>
    <property type="project" value="UniProtKB-UniRule"/>
</dbReference>
<comment type="subunit">
    <text evidence="16">Forms homodimers. Interacts with ubiquitin-protein ligase UBE3A/E6-AP; this interaction stimulates UBE3A ubiquitin activity. Interacts with host BAK1.</text>
</comment>
<dbReference type="GO" id="GO:0039502">
    <property type="term" value="P:symbiont-mediated suppression of host type I interferon-mediated signaling pathway"/>
    <property type="evidence" value="ECO:0007669"/>
    <property type="project" value="UniProtKB-UniRule"/>
</dbReference>
<dbReference type="Proteomes" id="UP000289405">
    <property type="component" value="Segment"/>
</dbReference>
<dbReference type="GO" id="GO:0003677">
    <property type="term" value="F:DNA binding"/>
    <property type="evidence" value="ECO:0007669"/>
    <property type="project" value="UniProtKB-UniRule"/>
</dbReference>
<feature type="zinc finger region" evidence="16">
    <location>
        <begin position="154"/>
        <end position="190"/>
    </location>
</feature>
<comment type="caution">
    <text evidence="16">Lacks conserved residue(s) required for the propagation of feature annotation.</text>
</comment>
<keyword evidence="18" id="KW-0812">Transmembrane</keyword>
<evidence type="ECO:0000256" key="12">
    <source>
        <dbReference type="ARBA" id="ARBA00023163"/>
    </source>
</evidence>
<evidence type="ECO:0000256" key="1">
    <source>
        <dbReference type="ARBA" id="ARBA00006346"/>
    </source>
</evidence>
<evidence type="ECO:0000256" key="3">
    <source>
        <dbReference type="ARBA" id="ARBA00022562"/>
    </source>
</evidence>
<evidence type="ECO:0000256" key="4">
    <source>
        <dbReference type="ARBA" id="ARBA00022581"/>
    </source>
</evidence>
<evidence type="ECO:0000256" key="15">
    <source>
        <dbReference type="ARBA" id="ARBA00023323"/>
    </source>
</evidence>
<keyword evidence="18" id="KW-1133">Transmembrane helix</keyword>
<dbReference type="GO" id="GO:0052170">
    <property type="term" value="P:symbiont-mediated suppression of host innate immune response"/>
    <property type="evidence" value="ECO:0007669"/>
    <property type="project" value="UniProtKB-KW"/>
</dbReference>
<dbReference type="GO" id="GO:0052150">
    <property type="term" value="P:symbiont-mediated perturbation of host apoptosis"/>
    <property type="evidence" value="ECO:0007669"/>
    <property type="project" value="UniProtKB-KW"/>
</dbReference>
<keyword evidence="4 16" id="KW-0945">Host-virus interaction</keyword>
<keyword evidence="15 16" id="KW-1119">Modulation of host cell apoptosis by virus</keyword>